<gene>
    <name evidence="1" type="ORF">MRB53_009757</name>
</gene>
<name>A0ACC2LPW2_PERAE</name>
<evidence type="ECO:0000313" key="2">
    <source>
        <dbReference type="Proteomes" id="UP001234297"/>
    </source>
</evidence>
<proteinExistence type="predicted"/>
<protein>
    <submittedName>
        <fullName evidence="1">Uncharacterized protein</fullName>
    </submittedName>
</protein>
<keyword evidence="2" id="KW-1185">Reference proteome</keyword>
<sequence length="111" mass="12436">MVIPIPTAGKQRGGSTQNTIHLQRSAHLLHIPLPQVHAHDLPSPVVLVLHHLEHARFERWKLLLLHLADHRVELITSGKHADPTRIHRNPDALAHKPLKGFAVEVAEPSDH</sequence>
<accession>A0ACC2LPW2</accession>
<comment type="caution">
    <text evidence="1">The sequence shown here is derived from an EMBL/GenBank/DDBJ whole genome shotgun (WGS) entry which is preliminary data.</text>
</comment>
<evidence type="ECO:0000313" key="1">
    <source>
        <dbReference type="EMBL" id="KAJ8635490.1"/>
    </source>
</evidence>
<dbReference type="Proteomes" id="UP001234297">
    <property type="component" value="Chromosome 3"/>
</dbReference>
<dbReference type="EMBL" id="CM056811">
    <property type="protein sequence ID" value="KAJ8635490.1"/>
    <property type="molecule type" value="Genomic_DNA"/>
</dbReference>
<reference evidence="1 2" key="1">
    <citation type="journal article" date="2022" name="Hortic Res">
        <title>A haplotype resolved chromosomal level avocado genome allows analysis of novel avocado genes.</title>
        <authorList>
            <person name="Nath O."/>
            <person name="Fletcher S.J."/>
            <person name="Hayward A."/>
            <person name="Shaw L.M."/>
            <person name="Masouleh A.K."/>
            <person name="Furtado A."/>
            <person name="Henry R.J."/>
            <person name="Mitter N."/>
        </authorList>
    </citation>
    <scope>NUCLEOTIDE SEQUENCE [LARGE SCALE GENOMIC DNA]</scope>
    <source>
        <strain evidence="2">cv. Hass</strain>
    </source>
</reference>
<organism evidence="1 2">
    <name type="scientific">Persea americana</name>
    <name type="common">Avocado</name>
    <dbReference type="NCBI Taxonomy" id="3435"/>
    <lineage>
        <taxon>Eukaryota</taxon>
        <taxon>Viridiplantae</taxon>
        <taxon>Streptophyta</taxon>
        <taxon>Embryophyta</taxon>
        <taxon>Tracheophyta</taxon>
        <taxon>Spermatophyta</taxon>
        <taxon>Magnoliopsida</taxon>
        <taxon>Magnoliidae</taxon>
        <taxon>Laurales</taxon>
        <taxon>Lauraceae</taxon>
        <taxon>Persea</taxon>
    </lineage>
</organism>